<comment type="caution">
    <text evidence="2">The sequence shown here is derived from an EMBL/GenBank/DDBJ whole genome shotgun (WGS) entry which is preliminary data.</text>
</comment>
<accession>A0A8S1EHR9</accession>
<evidence type="ECO:0000313" key="3">
    <source>
        <dbReference type="Proteomes" id="UP000494206"/>
    </source>
</evidence>
<reference evidence="2 3" key="1">
    <citation type="submission" date="2020-04" db="EMBL/GenBank/DDBJ databases">
        <authorList>
            <person name="Laetsch R D."/>
            <person name="Stevens L."/>
            <person name="Kumar S."/>
            <person name="Blaxter L. M."/>
        </authorList>
    </citation>
    <scope>NUCLEOTIDE SEQUENCE [LARGE SCALE GENOMIC DNA]</scope>
</reference>
<name>A0A8S1EHR9_9PELO</name>
<dbReference type="EMBL" id="CADEPM010000002">
    <property type="protein sequence ID" value="CAB3400739.1"/>
    <property type="molecule type" value="Genomic_DNA"/>
</dbReference>
<keyword evidence="3" id="KW-1185">Reference proteome</keyword>
<sequence>MNNSQNTNNVQVHKIINPENDSSKIVYLSTCIFKLGVQENNSYDAQLERDTNKDRVQKNLPVLCPRNCQSPSYTNAEQRNGTSCEKPEGTSIAPEPVKTEKKVKKFVFKKVMNPPKSIEEEIAKYPNSKFYGSWND</sequence>
<proteinExistence type="predicted"/>
<feature type="compositionally biased region" description="Polar residues" evidence="1">
    <location>
        <begin position="69"/>
        <end position="83"/>
    </location>
</feature>
<dbReference type="Proteomes" id="UP000494206">
    <property type="component" value="Unassembled WGS sequence"/>
</dbReference>
<protein>
    <submittedName>
        <fullName evidence="2">Uncharacterized protein</fullName>
    </submittedName>
</protein>
<gene>
    <name evidence="2" type="ORF">CBOVIS_LOCUS3611</name>
</gene>
<organism evidence="2 3">
    <name type="scientific">Caenorhabditis bovis</name>
    <dbReference type="NCBI Taxonomy" id="2654633"/>
    <lineage>
        <taxon>Eukaryota</taxon>
        <taxon>Metazoa</taxon>
        <taxon>Ecdysozoa</taxon>
        <taxon>Nematoda</taxon>
        <taxon>Chromadorea</taxon>
        <taxon>Rhabditida</taxon>
        <taxon>Rhabditina</taxon>
        <taxon>Rhabditomorpha</taxon>
        <taxon>Rhabditoidea</taxon>
        <taxon>Rhabditidae</taxon>
        <taxon>Peloderinae</taxon>
        <taxon>Caenorhabditis</taxon>
    </lineage>
</organism>
<dbReference type="AlphaFoldDB" id="A0A8S1EHR9"/>
<feature type="region of interest" description="Disordered" evidence="1">
    <location>
        <begin position="69"/>
        <end position="97"/>
    </location>
</feature>
<evidence type="ECO:0000256" key="1">
    <source>
        <dbReference type="SAM" id="MobiDB-lite"/>
    </source>
</evidence>
<evidence type="ECO:0000313" key="2">
    <source>
        <dbReference type="EMBL" id="CAB3400739.1"/>
    </source>
</evidence>